<dbReference type="VEuPathDB" id="FungiDB:SPRG_18065"/>
<evidence type="ECO:0000313" key="3">
    <source>
        <dbReference type="Proteomes" id="UP000030745"/>
    </source>
</evidence>
<dbReference type="OMA" id="TELVPNC"/>
<gene>
    <name evidence="2" type="ORF">SPRG_18065</name>
</gene>
<dbReference type="OrthoDB" id="418495at2759"/>
<proteinExistence type="predicted"/>
<sequence>MDKQAWHAPSLNIFDMVLPTGDKVELQRGQAVVPNADTPLEFENEFFKGKVLFLLQTQPAPPKWQQLFLGRRRLFWIQLQGQFKQEPRGLVYIGGEVSNKLRLGLLATTMCRVILSVLNLLVAGLHYGFGRMYPTDVRQRGEEELAHISFPLHSSVDEFVRTPAGQTPPPLGQDGFGETQADRSARKAAKGRYQFNTRDTYTFSFFSFYIDFEHWQLVNVPGVPVVPLEKFWQTMPMRIVAYSIASATDMSTKKPHTHNEKQYYMNMELSPTRFRDI</sequence>
<dbReference type="RefSeq" id="XP_012212883.1">
    <property type="nucleotide sequence ID" value="XM_012357493.1"/>
</dbReference>
<dbReference type="PANTHER" id="PTHR34826:SF2">
    <property type="entry name" value="UPF0590 PROTEIN C409.17C"/>
    <property type="match status" value="1"/>
</dbReference>
<dbReference type="KEGG" id="spar:SPRG_18065"/>
<dbReference type="EMBL" id="KK584140">
    <property type="protein sequence ID" value="KDO16409.1"/>
    <property type="molecule type" value="Genomic_DNA"/>
</dbReference>
<dbReference type="PANTHER" id="PTHR34826">
    <property type="entry name" value="UPF0590 PROTEIN C409.17C"/>
    <property type="match status" value="1"/>
</dbReference>
<dbReference type="Pfam" id="PF08588">
    <property type="entry name" value="Duc1"/>
    <property type="match status" value="1"/>
</dbReference>
<dbReference type="GeneID" id="24139591"/>
<feature type="domain" description="Domain of unknown function at the cortex 1" evidence="1">
    <location>
        <begin position="28"/>
        <end position="250"/>
    </location>
</feature>
<dbReference type="STRING" id="695850.A0A067BDH5"/>
<dbReference type="AlphaFoldDB" id="A0A067BDH5"/>
<keyword evidence="3" id="KW-1185">Reference proteome</keyword>
<dbReference type="InterPro" id="IPR013897">
    <property type="entry name" value="Duc1"/>
</dbReference>
<protein>
    <recommendedName>
        <fullName evidence="1">Domain of unknown function at the cortex 1 domain-containing protein</fullName>
    </recommendedName>
</protein>
<dbReference type="Proteomes" id="UP000030745">
    <property type="component" value="Unassembled WGS sequence"/>
</dbReference>
<name>A0A067BDH5_SAPPC</name>
<evidence type="ECO:0000313" key="2">
    <source>
        <dbReference type="EMBL" id="KDO16409.1"/>
    </source>
</evidence>
<evidence type="ECO:0000259" key="1">
    <source>
        <dbReference type="Pfam" id="PF08588"/>
    </source>
</evidence>
<accession>A0A067BDH5</accession>
<organism evidence="2 3">
    <name type="scientific">Saprolegnia parasitica (strain CBS 223.65)</name>
    <dbReference type="NCBI Taxonomy" id="695850"/>
    <lineage>
        <taxon>Eukaryota</taxon>
        <taxon>Sar</taxon>
        <taxon>Stramenopiles</taxon>
        <taxon>Oomycota</taxon>
        <taxon>Saprolegniomycetes</taxon>
        <taxon>Saprolegniales</taxon>
        <taxon>Saprolegniaceae</taxon>
        <taxon>Saprolegnia</taxon>
    </lineage>
</organism>
<reference evidence="2 3" key="1">
    <citation type="journal article" date="2013" name="PLoS Genet.">
        <title>Distinctive expansion of potential virulence genes in the genome of the oomycete fish pathogen Saprolegnia parasitica.</title>
        <authorList>
            <person name="Jiang R.H."/>
            <person name="de Bruijn I."/>
            <person name="Haas B.J."/>
            <person name="Belmonte R."/>
            <person name="Lobach L."/>
            <person name="Christie J."/>
            <person name="van den Ackerveken G."/>
            <person name="Bottin A."/>
            <person name="Bulone V."/>
            <person name="Diaz-Moreno S.M."/>
            <person name="Dumas B."/>
            <person name="Fan L."/>
            <person name="Gaulin E."/>
            <person name="Govers F."/>
            <person name="Grenville-Briggs L.J."/>
            <person name="Horner N.R."/>
            <person name="Levin J.Z."/>
            <person name="Mammella M."/>
            <person name="Meijer H.J."/>
            <person name="Morris P."/>
            <person name="Nusbaum C."/>
            <person name="Oome S."/>
            <person name="Phillips A.J."/>
            <person name="van Rooyen D."/>
            <person name="Rzeszutek E."/>
            <person name="Saraiva M."/>
            <person name="Secombes C.J."/>
            <person name="Seidl M.F."/>
            <person name="Snel B."/>
            <person name="Stassen J.H."/>
            <person name="Sykes S."/>
            <person name="Tripathy S."/>
            <person name="van den Berg H."/>
            <person name="Vega-Arreguin J.C."/>
            <person name="Wawra S."/>
            <person name="Young S.K."/>
            <person name="Zeng Q."/>
            <person name="Dieguez-Uribeondo J."/>
            <person name="Russ C."/>
            <person name="Tyler B.M."/>
            <person name="van West P."/>
        </authorList>
    </citation>
    <scope>NUCLEOTIDE SEQUENCE [LARGE SCALE GENOMIC DNA]</scope>
    <source>
        <strain evidence="2 3">CBS 223.65</strain>
    </source>
</reference>